<dbReference type="Proteomes" id="UP000596902">
    <property type="component" value="Unassembled WGS sequence"/>
</dbReference>
<comment type="caution">
    <text evidence="1">The sequence shown here is derived from an EMBL/GenBank/DDBJ whole genome shotgun (WGS) entry which is preliminary data.</text>
</comment>
<dbReference type="EMBL" id="JAAABM010000006">
    <property type="protein sequence ID" value="KAF7676853.1"/>
    <property type="molecule type" value="Genomic_DNA"/>
</dbReference>
<organism evidence="1 2">
    <name type="scientific">Alternaria burnsii</name>
    <dbReference type="NCBI Taxonomy" id="1187904"/>
    <lineage>
        <taxon>Eukaryota</taxon>
        <taxon>Fungi</taxon>
        <taxon>Dikarya</taxon>
        <taxon>Ascomycota</taxon>
        <taxon>Pezizomycotina</taxon>
        <taxon>Dothideomycetes</taxon>
        <taxon>Pleosporomycetidae</taxon>
        <taxon>Pleosporales</taxon>
        <taxon>Pleosporineae</taxon>
        <taxon>Pleosporaceae</taxon>
        <taxon>Alternaria</taxon>
        <taxon>Alternaria sect. Alternaria</taxon>
    </lineage>
</organism>
<evidence type="ECO:0000313" key="2">
    <source>
        <dbReference type="Proteomes" id="UP000596902"/>
    </source>
</evidence>
<reference evidence="1" key="2">
    <citation type="submission" date="2020-08" db="EMBL/GenBank/DDBJ databases">
        <title>Draft Genome Sequence of Cumin Blight Pathogen Alternaria burnsii.</title>
        <authorList>
            <person name="Feng Z."/>
        </authorList>
    </citation>
    <scope>NUCLEOTIDE SEQUENCE</scope>
    <source>
        <strain evidence="1">CBS107.38</strain>
    </source>
</reference>
<dbReference type="AlphaFoldDB" id="A0A8H7EIC9"/>
<reference evidence="1" key="1">
    <citation type="submission" date="2020-01" db="EMBL/GenBank/DDBJ databases">
        <authorList>
            <person name="Feng Z.H.Z."/>
        </authorList>
    </citation>
    <scope>NUCLEOTIDE SEQUENCE</scope>
    <source>
        <strain evidence="1">CBS107.38</strain>
    </source>
</reference>
<accession>A0A8H7EIC9</accession>
<keyword evidence="2" id="KW-1185">Reference proteome</keyword>
<sequence length="116" mass="12912">MYSSLWRIRSRNTATDILKQHDVEIAIVTHFPHTPGSGSFGRPRVASITVSLSRPLDGQHAHAERLPLPPVLVKPLYRQKPVMKLYFSSAKSKGPKPDFVQNGTVLRTTTIPGMPE</sequence>
<evidence type="ECO:0000313" key="1">
    <source>
        <dbReference type="EMBL" id="KAF7676853.1"/>
    </source>
</evidence>
<name>A0A8H7EIC9_9PLEO</name>
<gene>
    <name evidence="1" type="ORF">GT037_005065</name>
</gene>
<dbReference type="GeneID" id="62203290"/>
<proteinExistence type="predicted"/>
<protein>
    <submittedName>
        <fullName evidence="1">Uncharacterized protein</fullName>
    </submittedName>
</protein>
<dbReference type="RefSeq" id="XP_038787062.1">
    <property type="nucleotide sequence ID" value="XM_038930112.1"/>
</dbReference>